<evidence type="ECO:0000259" key="1">
    <source>
        <dbReference type="Pfam" id="PF03432"/>
    </source>
</evidence>
<keyword evidence="3" id="KW-1185">Reference proteome</keyword>
<evidence type="ECO:0000313" key="3">
    <source>
        <dbReference type="Proteomes" id="UP000188246"/>
    </source>
</evidence>
<dbReference type="EMBL" id="CP019609">
    <property type="protein sequence ID" value="AQP54639.1"/>
    <property type="molecule type" value="Genomic_DNA"/>
</dbReference>
<evidence type="ECO:0000313" key="2">
    <source>
        <dbReference type="EMBL" id="AQP54639.1"/>
    </source>
</evidence>
<accession>A0A1Q2D8B1</accession>
<protein>
    <submittedName>
        <fullName evidence="2">Relaxase</fullName>
    </submittedName>
</protein>
<feature type="domain" description="MobA/VirD2-like nuclease" evidence="1">
    <location>
        <begin position="20"/>
        <end position="153"/>
    </location>
</feature>
<dbReference type="Pfam" id="PF03432">
    <property type="entry name" value="Relaxase"/>
    <property type="match status" value="1"/>
</dbReference>
<organism evidence="2 3">
    <name type="scientific">Vagococcus penaei</name>
    <dbReference type="NCBI Taxonomy" id="633807"/>
    <lineage>
        <taxon>Bacteria</taxon>
        <taxon>Bacillati</taxon>
        <taxon>Bacillota</taxon>
        <taxon>Bacilli</taxon>
        <taxon>Lactobacillales</taxon>
        <taxon>Enterococcaceae</taxon>
        <taxon>Vagococcus</taxon>
    </lineage>
</organism>
<dbReference type="Proteomes" id="UP000188246">
    <property type="component" value="Chromosome"/>
</dbReference>
<sequence length="451" mass="52731">MGASVTSLGRKKNLSSLLQYAANPSKKEKCVAVTGINCSDEIEKAYLMMNRTRTKMNHSKDVTQAYHVIHSFDKEISKELSEEQMHKIAVEFAEKSFPNCQIIVASHNDKDHFHSHLVINNIDTETGKRIRIDPKDLENMREINDTILKSHGLEPIDNEYYDALFRRNNIYSNDPSKLKKGQVNYQQVIQNAIDEVLRDTTVTSFEKFSDTLAKNHDIEVYKFSKNSNKLGYVLYKKESNFYENREKFIYLGKDKASRKIREPYVEKTFSAKKLGKSYELESIEKELDYNLMDYQISNLDSFSKEEQFIILNQKINKTGELEEPFVELDEPAQRQFNRKGAHHFMKYDDFLKSVDKHFATSLGPLDDEEYEIKVHLKVNKQTLKSTEHKKVAVKKTEEKRYTSPRFGVGSYAHTPNARTVHHQISKVINDDVKMYRAKKDYEFMQHKIEME</sequence>
<dbReference type="KEGG" id="vpi:BW732_10765"/>
<reference evidence="2 3" key="1">
    <citation type="journal article" date="2010" name="Int. J. Syst. Evol. Microbiol.">
        <title>Vagococcus penaei sp. nov., isolated from spoilage microbiota of cooked shrimp (Penaeus vannamei).</title>
        <authorList>
            <person name="Jaffres E."/>
            <person name="Prevost H."/>
            <person name="Rossero A."/>
            <person name="Joffraud J.J."/>
            <person name="Dousset X."/>
        </authorList>
    </citation>
    <scope>NUCLEOTIDE SEQUENCE [LARGE SCALE GENOMIC DNA]</scope>
    <source>
        <strain evidence="2 3">CD276</strain>
    </source>
</reference>
<dbReference type="RefSeq" id="WP_077276726.1">
    <property type="nucleotide sequence ID" value="NZ_CP019609.1"/>
</dbReference>
<dbReference type="AlphaFoldDB" id="A0A1Q2D8B1"/>
<gene>
    <name evidence="2" type="ORF">BW732_10765</name>
</gene>
<dbReference type="OrthoDB" id="9762440at2"/>
<dbReference type="InterPro" id="IPR005094">
    <property type="entry name" value="Endonuclease_MobA/VirD2"/>
</dbReference>
<proteinExistence type="predicted"/>
<dbReference type="STRING" id="633807.BW732_10765"/>
<name>A0A1Q2D8B1_9ENTE</name>